<dbReference type="InterPro" id="IPR012878">
    <property type="entry name" value="Beta-AFase-like_GH127_cat"/>
</dbReference>
<gene>
    <name evidence="4" type="ORF">BVRB_5g126500</name>
</gene>
<organism evidence="4 5">
    <name type="scientific">Beta vulgaris subsp. vulgaris</name>
    <name type="common">Beet</name>
    <dbReference type="NCBI Taxonomy" id="3555"/>
    <lineage>
        <taxon>Eukaryota</taxon>
        <taxon>Viridiplantae</taxon>
        <taxon>Streptophyta</taxon>
        <taxon>Embryophyta</taxon>
        <taxon>Tracheophyta</taxon>
        <taxon>Spermatophyta</taxon>
        <taxon>Magnoliopsida</taxon>
        <taxon>eudicotyledons</taxon>
        <taxon>Gunneridae</taxon>
        <taxon>Pentapetalae</taxon>
        <taxon>Caryophyllales</taxon>
        <taxon>Chenopodiaceae</taxon>
        <taxon>Betoideae</taxon>
        <taxon>Beta</taxon>
    </lineage>
</organism>
<dbReference type="Pfam" id="PF07944">
    <property type="entry name" value="Beta-AFase-like_GH127_cat"/>
    <property type="match status" value="1"/>
</dbReference>
<dbReference type="PANTHER" id="PTHR31151">
    <property type="entry name" value="PROLINE-TRNA LIGASE (DUF1680)"/>
    <property type="match status" value="1"/>
</dbReference>
<evidence type="ECO:0000259" key="3">
    <source>
        <dbReference type="Pfam" id="PF20736"/>
    </source>
</evidence>
<dbReference type="SUPFAM" id="SSF48208">
    <property type="entry name" value="Six-hairpin glycosidases"/>
    <property type="match status" value="1"/>
</dbReference>
<dbReference type="InterPro" id="IPR008928">
    <property type="entry name" value="6-hairpin_glycosidase_sf"/>
</dbReference>
<keyword evidence="5" id="KW-1185">Reference proteome</keyword>
<reference evidence="4 5" key="1">
    <citation type="journal article" date="2014" name="Nature">
        <title>The genome of the recently domesticated crop plant sugar beet (Beta vulgaris).</title>
        <authorList>
            <person name="Dohm J.C."/>
            <person name="Minoche A.E."/>
            <person name="Holtgrawe D."/>
            <person name="Capella-Gutierrez S."/>
            <person name="Zakrzewski F."/>
            <person name="Tafer H."/>
            <person name="Rupp O."/>
            <person name="Sorensen T.R."/>
            <person name="Stracke R."/>
            <person name="Reinhardt R."/>
            <person name="Goesmann A."/>
            <person name="Kraft T."/>
            <person name="Schulz B."/>
            <person name="Stadler P.F."/>
            <person name="Schmidt T."/>
            <person name="Gabaldon T."/>
            <person name="Lehrach H."/>
            <person name="Weisshaar B."/>
            <person name="Himmelbauer H."/>
        </authorList>
    </citation>
    <scope>NUCLEOTIDE SEQUENCE [LARGE SCALE GENOMIC DNA]</scope>
    <source>
        <tissue evidence="4">Taproot</tissue>
    </source>
</reference>
<evidence type="ECO:0000313" key="5">
    <source>
        <dbReference type="Proteomes" id="UP000035740"/>
    </source>
</evidence>
<feature type="chain" id="PRO_5005294217" description="Alpha-L-arabinofuranosidase B arabinose-binding domain-containing protein" evidence="1">
    <location>
        <begin position="27"/>
        <end position="877"/>
    </location>
</feature>
<evidence type="ECO:0000313" key="4">
    <source>
        <dbReference type="EMBL" id="KMS97484.1"/>
    </source>
</evidence>
<sequence>MGILSINNILLAISLFLLSGFHVFDAKQCTNNLNYNQFSSKTLRYEVLTSKNETWKQEMMMKMSHDHYHLTPTDESAWSSLFPRRILRDEDKSSWNIMYQKIKYPYHYNNMLEKNFLREISLHNVRLDPNSLHGKAQKTNLDYLLMLNVDSLVWSFRKTAGLPSSGSPYGGWEAPNIELRGHFVGHYMSATAQMWASTHNDTLGKKMSALVSALKECQDAIGTGYLSAFPSELFDRFEALNPVWAPYYTIHKIMAGLLDQYKLAGNAEALKMVTKMADYFYRRVQDVVTKYSVERHWMSLNEETGGMNDILYQLFTVTGDQKHLLLAHLFDKPCFLGILAMKADHISNFHANTHIPIVIGAQTRYEVTGDELYKEISAFFLDVVNTTHSFATGGTSVSEFWKDPKRLGDMLHSENEESCTTYNMLKVSRNLFRWTKQVSYADYYERALTNGVLSIQKENEPGAMIYMLPLGHGVSKGRSTHGWGTQFNSFWCCYGTGIESFSKLGDSIYFEEEAQMPQLYVIQYIPSSLNWASAQISLIQIVDDAVSWDQSLKIKIQVSAKEGSGMATLNFRIPSWTSSRGLKAFLNGDVLPLSNPGTFLSVSRIWGNADEVELQFPLVLRTEFVQDDRPIFASLQALLYGPFLLVGLSMGDYDIQVGSVDSTSDWVTPISSDYNSHLVSLAQESGNTRFFLFNQNQVIKMHASLQDRNDSYVHATFRLILEKEILGQEGIMGQSVMLEPFDLPGMVVAYNYQEAPKDGIMVVDYSAFDHKAGSAEFLIVKGLNGKNGTISLQTKAGCFIYAGVKYSKLDTNVIMSCKNESSWDSMFKEAVSFTWNQGLKSYHPVSFIAKGLRRSYVLEPLFGLKDESYNVYFNITK</sequence>
<dbReference type="AlphaFoldDB" id="A0A0J8B891"/>
<dbReference type="KEGG" id="bvg:104908285"/>
<dbReference type="GO" id="GO:0005975">
    <property type="term" value="P:carbohydrate metabolic process"/>
    <property type="evidence" value="ECO:0007669"/>
    <property type="project" value="InterPro"/>
</dbReference>
<name>A0A0J8B891_BETVV</name>
<evidence type="ECO:0008006" key="6">
    <source>
        <dbReference type="Google" id="ProtNLM"/>
    </source>
</evidence>
<keyword evidence="1" id="KW-0732">Signal</keyword>
<accession>A0A0J8B891</accession>
<dbReference type="Pfam" id="PF20736">
    <property type="entry name" value="Glyco_hydro127M"/>
    <property type="match status" value="1"/>
</dbReference>
<feature type="signal peptide" evidence="1">
    <location>
        <begin position="1"/>
        <end position="26"/>
    </location>
</feature>
<proteinExistence type="predicted"/>
<dbReference type="Gene3D" id="2.80.10.50">
    <property type="match status" value="1"/>
</dbReference>
<feature type="domain" description="Non-reducing end beta-L-arabinofuranosidase-like GH127 middle" evidence="3">
    <location>
        <begin position="518"/>
        <end position="618"/>
    </location>
</feature>
<dbReference type="OMA" id="REWSITT"/>
<dbReference type="OrthoDB" id="5358475at2759"/>
<dbReference type="InterPro" id="IPR049046">
    <property type="entry name" value="Beta-AFase-like_GH127_middle"/>
</dbReference>
<dbReference type="Gramene" id="KMS97484">
    <property type="protein sequence ID" value="KMS97484"/>
    <property type="gene ID" value="BVRB_5g126500"/>
</dbReference>
<dbReference type="Proteomes" id="UP000035740">
    <property type="component" value="Unassembled WGS sequence"/>
</dbReference>
<dbReference type="PANTHER" id="PTHR31151:SF0">
    <property type="entry name" value="PROLINE-TRNA LIGASE (DUF1680)"/>
    <property type="match status" value="1"/>
</dbReference>
<dbReference type="eggNOG" id="ENOG502QRCI">
    <property type="taxonomic scope" value="Eukaryota"/>
</dbReference>
<protein>
    <recommendedName>
        <fullName evidence="6">Alpha-L-arabinofuranosidase B arabinose-binding domain-containing protein</fullName>
    </recommendedName>
</protein>
<feature type="domain" description="Non-reducing end beta-L-arabinofuranosidase-like GH127 catalytic" evidence="2">
    <location>
        <begin position="124"/>
        <end position="506"/>
    </location>
</feature>
<dbReference type="EMBL" id="KQ090311">
    <property type="protein sequence ID" value="KMS97484.1"/>
    <property type="molecule type" value="Genomic_DNA"/>
</dbReference>
<evidence type="ECO:0000259" key="2">
    <source>
        <dbReference type="Pfam" id="PF07944"/>
    </source>
</evidence>
<evidence type="ECO:0000256" key="1">
    <source>
        <dbReference type="SAM" id="SignalP"/>
    </source>
</evidence>